<dbReference type="Proteomes" id="UP001281447">
    <property type="component" value="Unassembled WGS sequence"/>
</dbReference>
<dbReference type="Gene3D" id="3.60.15.10">
    <property type="entry name" value="Ribonuclease Z/Hydroxyacylglutathione hydrolase-like"/>
    <property type="match status" value="1"/>
</dbReference>
<dbReference type="Pfam" id="PF00753">
    <property type="entry name" value="Lactamase_B"/>
    <property type="match status" value="1"/>
</dbReference>
<dbReference type="EMBL" id="JAWDIP010000003">
    <property type="protein sequence ID" value="MDY0394512.1"/>
    <property type="molecule type" value="Genomic_DNA"/>
</dbReference>
<evidence type="ECO:0000259" key="1">
    <source>
        <dbReference type="SMART" id="SM00849"/>
    </source>
</evidence>
<protein>
    <submittedName>
        <fullName evidence="2">MBL fold metallo-hydrolase</fullName>
    </submittedName>
</protein>
<name>A0ABU5C5A8_9BACI</name>
<dbReference type="PANTHER" id="PTHR23131:SF4">
    <property type="entry name" value="METALLO-BETA-LACTAMASE SUPERFAMILY POTEIN"/>
    <property type="match status" value="1"/>
</dbReference>
<proteinExistence type="predicted"/>
<dbReference type="InterPro" id="IPR050662">
    <property type="entry name" value="Sec-metab_biosynth-thioest"/>
</dbReference>
<comment type="caution">
    <text evidence="2">The sequence shown here is derived from an EMBL/GenBank/DDBJ whole genome shotgun (WGS) entry which is preliminary data.</text>
</comment>
<dbReference type="PANTHER" id="PTHR23131">
    <property type="entry name" value="ENDORIBONUCLEASE LACTB2"/>
    <property type="match status" value="1"/>
</dbReference>
<dbReference type="SUPFAM" id="SSF56281">
    <property type="entry name" value="Metallo-hydrolase/oxidoreductase"/>
    <property type="match status" value="1"/>
</dbReference>
<sequence>MLNEIAKNIYKMVITFPGGMGAVNAYLVKGKQGYTVVDTGMYSNESIGIWKRLLDTGISVEKVVLTHTHQDHIGLAKWFQQDFSVPVFVSEPGVAEMQKYCGQSTVKKLIRLVAQHGGPRVSPEMGEDSFIYDFQPDGTFHNNEQIQLGDDLYETIWTPGHAPDHFCFYNRQEKIMLIGDHILKNISPVIGLWSGEEGNPLADYLPSLDLIANFPSDIVLPGHGEPVYHLAERSAKLKESHYNRLQGVMDIVSREPKTAYEVCREMYGTIDIILQLSSFMATLTRLLYLEAEGKVARKVDNGVVRFEVTGQGGLTLWLNFVIIIHITFSTESARIHP</sequence>
<keyword evidence="3" id="KW-1185">Reference proteome</keyword>
<dbReference type="InterPro" id="IPR001279">
    <property type="entry name" value="Metallo-B-lactamas"/>
</dbReference>
<gene>
    <name evidence="2" type="ORF">RWE15_08715</name>
</gene>
<accession>A0ABU5C5A8</accession>
<dbReference type="CDD" id="cd07725">
    <property type="entry name" value="TTHA1429-like_MBL-fold"/>
    <property type="match status" value="1"/>
</dbReference>
<dbReference type="InterPro" id="IPR036866">
    <property type="entry name" value="RibonucZ/Hydroxyglut_hydro"/>
</dbReference>
<reference evidence="2 3" key="1">
    <citation type="submission" date="2023-10" db="EMBL/GenBank/DDBJ databases">
        <title>Virgibacillus halophilus 5B73C genome.</title>
        <authorList>
            <person name="Miliotis G."/>
            <person name="Sengupta P."/>
            <person name="Hameed A."/>
            <person name="Chuvochina M."/>
            <person name="Mcdonagh F."/>
            <person name="Simpson A.C."/>
            <person name="Singh N.K."/>
            <person name="Rekha P.D."/>
            <person name="Raman K."/>
            <person name="Hugenholtz P."/>
            <person name="Venkateswaran K."/>
        </authorList>
    </citation>
    <scope>NUCLEOTIDE SEQUENCE [LARGE SCALE GENOMIC DNA]</scope>
    <source>
        <strain evidence="2 3">5B73C</strain>
    </source>
</reference>
<feature type="domain" description="Metallo-beta-lactamase" evidence="1">
    <location>
        <begin position="22"/>
        <end position="223"/>
    </location>
</feature>
<dbReference type="SMART" id="SM00849">
    <property type="entry name" value="Lactamase_B"/>
    <property type="match status" value="1"/>
</dbReference>
<evidence type="ECO:0000313" key="2">
    <source>
        <dbReference type="EMBL" id="MDY0394512.1"/>
    </source>
</evidence>
<organism evidence="2 3">
    <name type="scientific">Tigheibacillus halophilus</name>
    <dbReference type="NCBI Taxonomy" id="361280"/>
    <lineage>
        <taxon>Bacteria</taxon>
        <taxon>Bacillati</taxon>
        <taxon>Bacillota</taxon>
        <taxon>Bacilli</taxon>
        <taxon>Bacillales</taxon>
        <taxon>Bacillaceae</taxon>
        <taxon>Tigheibacillus</taxon>
    </lineage>
</organism>
<evidence type="ECO:0000313" key="3">
    <source>
        <dbReference type="Proteomes" id="UP001281447"/>
    </source>
</evidence>